<feature type="active site" description="Glycyl thioester intermediate" evidence="5">
    <location>
        <position position="161"/>
    </location>
</feature>
<dbReference type="Gene3D" id="1.10.8.10">
    <property type="entry name" value="DNA helicase RuvA subunit, C-terminal domain"/>
    <property type="match status" value="1"/>
</dbReference>
<dbReference type="Proteomes" id="UP000761534">
    <property type="component" value="Unassembled WGS sequence"/>
</dbReference>
<dbReference type="CDD" id="cd14311">
    <property type="entry name" value="UBA_II_E2_UBC1"/>
    <property type="match status" value="1"/>
</dbReference>
<dbReference type="GO" id="GO:0016740">
    <property type="term" value="F:transferase activity"/>
    <property type="evidence" value="ECO:0007669"/>
    <property type="project" value="UniProtKB-KW"/>
</dbReference>
<dbReference type="SUPFAM" id="SSF46934">
    <property type="entry name" value="UBA-like"/>
    <property type="match status" value="1"/>
</dbReference>
<dbReference type="GO" id="GO:0005524">
    <property type="term" value="F:ATP binding"/>
    <property type="evidence" value="ECO:0007669"/>
    <property type="project" value="UniProtKB-UniRule"/>
</dbReference>
<evidence type="ECO:0000256" key="5">
    <source>
        <dbReference type="PROSITE-ProRule" id="PRU10133"/>
    </source>
</evidence>
<evidence type="ECO:0000256" key="2">
    <source>
        <dbReference type="ARBA" id="ARBA00022741"/>
    </source>
</evidence>
<evidence type="ECO:0000313" key="9">
    <source>
        <dbReference type="Proteomes" id="UP000761534"/>
    </source>
</evidence>
<evidence type="ECO:0000313" key="8">
    <source>
        <dbReference type="EMBL" id="KAA8911203.1"/>
    </source>
</evidence>
<gene>
    <name evidence="8" type="ORF">TRICI_003925</name>
</gene>
<dbReference type="InterPro" id="IPR000608">
    <property type="entry name" value="UBC"/>
</dbReference>
<dbReference type="Pfam" id="PF09288">
    <property type="entry name" value="UBA_3"/>
    <property type="match status" value="1"/>
</dbReference>
<dbReference type="VEuPathDB" id="FungiDB:TRICI_003925"/>
<evidence type="ECO:0000256" key="6">
    <source>
        <dbReference type="RuleBase" id="RU362109"/>
    </source>
</evidence>
<comment type="similarity">
    <text evidence="6">Belongs to the ubiquitin-conjugating enzyme family.</text>
</comment>
<dbReference type="InterPro" id="IPR015368">
    <property type="entry name" value="UBA_C_fun"/>
</dbReference>
<dbReference type="Gene3D" id="3.10.110.10">
    <property type="entry name" value="Ubiquitin Conjugating Enzyme"/>
    <property type="match status" value="2"/>
</dbReference>
<keyword evidence="9" id="KW-1185">Reference proteome</keyword>
<feature type="domain" description="UBC core" evidence="7">
    <location>
        <begin position="2"/>
        <end position="225"/>
    </location>
</feature>
<dbReference type="PANTHER" id="PTHR24067">
    <property type="entry name" value="UBIQUITIN-CONJUGATING ENZYME E2"/>
    <property type="match status" value="1"/>
</dbReference>
<proteinExistence type="inferred from homology"/>
<evidence type="ECO:0000256" key="1">
    <source>
        <dbReference type="ARBA" id="ARBA00022679"/>
    </source>
</evidence>
<reference evidence="8" key="1">
    <citation type="journal article" date="2019" name="G3 (Bethesda)">
        <title>Genome Assemblies of Two Rare Opportunistic Yeast Pathogens: Diutina rugosa (syn. Candida rugosa) and Trichomonascus ciferrii (syn. Candida ciferrii).</title>
        <authorList>
            <person name="Mixao V."/>
            <person name="Saus E."/>
            <person name="Hansen A.P."/>
            <person name="Lass-Florl C."/>
            <person name="Gabaldon T."/>
        </authorList>
    </citation>
    <scope>NUCLEOTIDE SEQUENCE</scope>
    <source>
        <strain evidence="8">CBS 4856</strain>
    </source>
</reference>
<keyword evidence="1" id="KW-0808">Transferase</keyword>
<organism evidence="8 9">
    <name type="scientific">Trichomonascus ciferrii</name>
    <dbReference type="NCBI Taxonomy" id="44093"/>
    <lineage>
        <taxon>Eukaryota</taxon>
        <taxon>Fungi</taxon>
        <taxon>Dikarya</taxon>
        <taxon>Ascomycota</taxon>
        <taxon>Saccharomycotina</taxon>
        <taxon>Dipodascomycetes</taxon>
        <taxon>Dipodascales</taxon>
        <taxon>Trichomonascaceae</taxon>
        <taxon>Trichomonascus</taxon>
        <taxon>Trichomonascus ciferrii complex</taxon>
    </lineage>
</organism>
<dbReference type="SMART" id="SM00212">
    <property type="entry name" value="UBCc"/>
    <property type="match status" value="1"/>
</dbReference>
<dbReference type="OrthoDB" id="9993688at2759"/>
<sequence>MSRSRRIAKELEDVKSDSNSGIDLAFVTESDMGHLKGTFQGPPDTPYEGGEFVVDIQIPLFMGQNLCKVVPQCLWLVPEGRFSDAKKLSILGDVAGIGKLLPDDEGLLIHVSVRTAELRGLRNQSLNGRELISVDPFKPPRMKFDTKIYHPNISSQTGAICLDILKDAWSPILTLKSSLISLQSLLQSPEPNDPQDAEAFRYWTQTYAKPSGSGGGQEDPIDLYGLDRNLVESLQNMGFQKDRIVEVLRHLGIKSSSGDETYNKIVEELLK</sequence>
<evidence type="ECO:0000256" key="3">
    <source>
        <dbReference type="ARBA" id="ARBA00022786"/>
    </source>
</evidence>
<keyword evidence="3 6" id="KW-0833">Ubl conjugation pathway</keyword>
<dbReference type="InterPro" id="IPR023313">
    <property type="entry name" value="UBQ-conjugating_AS"/>
</dbReference>
<dbReference type="Pfam" id="PF00179">
    <property type="entry name" value="UQ_con"/>
    <property type="match status" value="2"/>
</dbReference>
<evidence type="ECO:0000256" key="4">
    <source>
        <dbReference type="ARBA" id="ARBA00022840"/>
    </source>
</evidence>
<dbReference type="SUPFAM" id="SSF54495">
    <property type="entry name" value="UBC-like"/>
    <property type="match status" value="2"/>
</dbReference>
<dbReference type="AlphaFoldDB" id="A0A642V230"/>
<accession>A0A642V230</accession>
<dbReference type="PROSITE" id="PS50127">
    <property type="entry name" value="UBC_2"/>
    <property type="match status" value="1"/>
</dbReference>
<dbReference type="PROSITE" id="PS00183">
    <property type="entry name" value="UBC_1"/>
    <property type="match status" value="1"/>
</dbReference>
<dbReference type="InterPro" id="IPR016135">
    <property type="entry name" value="UBQ-conjugating_enzyme/RWD"/>
</dbReference>
<keyword evidence="2 6" id="KW-0547">Nucleotide-binding</keyword>
<dbReference type="InterPro" id="IPR009060">
    <property type="entry name" value="UBA-like_sf"/>
</dbReference>
<dbReference type="EMBL" id="SWFS01000291">
    <property type="protein sequence ID" value="KAA8911203.1"/>
    <property type="molecule type" value="Genomic_DNA"/>
</dbReference>
<protein>
    <recommendedName>
        <fullName evidence="7">UBC core domain-containing protein</fullName>
    </recommendedName>
</protein>
<evidence type="ECO:0000259" key="7">
    <source>
        <dbReference type="PROSITE" id="PS50127"/>
    </source>
</evidence>
<comment type="caution">
    <text evidence="8">The sequence shown here is derived from an EMBL/GenBank/DDBJ whole genome shotgun (WGS) entry which is preliminary data.</text>
</comment>
<dbReference type="InterPro" id="IPR050113">
    <property type="entry name" value="Ub_conjugating_enzyme"/>
</dbReference>
<keyword evidence="4 6" id="KW-0067">ATP-binding</keyword>
<name>A0A642V230_9ASCO</name>